<gene>
    <name evidence="2" type="ORF">K466DRAFT_568382</name>
</gene>
<keyword evidence="3" id="KW-1185">Reference proteome</keyword>
<sequence length="233" mass="24990">MHQESTGLQDPRCLRSRPELIARSPSADETPPHGKTRSRHARHPESRRTTSPRTRAKRAHRRSDPSTSRNRVEHAISIASSTLGHPQPLSGLVPAPHRGDVEAPALDNTDEPDSRRLGGGDRGSEHATPGLGSVDAATASEYSTNHGLETRAKYTREDAVSRGVAPWSSSVHAEADESRSVQAVAAMLAHASRMYEDSGAGLQTWTRASALGIGATRVGLAAATWSYAVEFKL</sequence>
<evidence type="ECO:0000256" key="1">
    <source>
        <dbReference type="SAM" id="MobiDB-lite"/>
    </source>
</evidence>
<organism evidence="2 3">
    <name type="scientific">Polyporus arcularius HHB13444</name>
    <dbReference type="NCBI Taxonomy" id="1314778"/>
    <lineage>
        <taxon>Eukaryota</taxon>
        <taxon>Fungi</taxon>
        <taxon>Dikarya</taxon>
        <taxon>Basidiomycota</taxon>
        <taxon>Agaricomycotina</taxon>
        <taxon>Agaricomycetes</taxon>
        <taxon>Polyporales</taxon>
        <taxon>Polyporaceae</taxon>
        <taxon>Polyporus</taxon>
    </lineage>
</organism>
<evidence type="ECO:0000313" key="3">
    <source>
        <dbReference type="Proteomes" id="UP000308197"/>
    </source>
</evidence>
<reference evidence="2 3" key="1">
    <citation type="journal article" date="2019" name="Nat. Ecol. Evol.">
        <title>Megaphylogeny resolves global patterns of mushroom evolution.</title>
        <authorList>
            <person name="Varga T."/>
            <person name="Krizsan K."/>
            <person name="Foldi C."/>
            <person name="Dima B."/>
            <person name="Sanchez-Garcia M."/>
            <person name="Sanchez-Ramirez S."/>
            <person name="Szollosi G.J."/>
            <person name="Szarkandi J.G."/>
            <person name="Papp V."/>
            <person name="Albert L."/>
            <person name="Andreopoulos W."/>
            <person name="Angelini C."/>
            <person name="Antonin V."/>
            <person name="Barry K.W."/>
            <person name="Bougher N.L."/>
            <person name="Buchanan P."/>
            <person name="Buyck B."/>
            <person name="Bense V."/>
            <person name="Catcheside P."/>
            <person name="Chovatia M."/>
            <person name="Cooper J."/>
            <person name="Damon W."/>
            <person name="Desjardin D."/>
            <person name="Finy P."/>
            <person name="Geml J."/>
            <person name="Haridas S."/>
            <person name="Hughes K."/>
            <person name="Justo A."/>
            <person name="Karasinski D."/>
            <person name="Kautmanova I."/>
            <person name="Kiss B."/>
            <person name="Kocsube S."/>
            <person name="Kotiranta H."/>
            <person name="LaButti K.M."/>
            <person name="Lechner B.E."/>
            <person name="Liimatainen K."/>
            <person name="Lipzen A."/>
            <person name="Lukacs Z."/>
            <person name="Mihaltcheva S."/>
            <person name="Morgado L.N."/>
            <person name="Niskanen T."/>
            <person name="Noordeloos M.E."/>
            <person name="Ohm R.A."/>
            <person name="Ortiz-Santana B."/>
            <person name="Ovrebo C."/>
            <person name="Racz N."/>
            <person name="Riley R."/>
            <person name="Savchenko A."/>
            <person name="Shiryaev A."/>
            <person name="Soop K."/>
            <person name="Spirin V."/>
            <person name="Szebenyi C."/>
            <person name="Tomsovsky M."/>
            <person name="Tulloss R.E."/>
            <person name="Uehling J."/>
            <person name="Grigoriev I.V."/>
            <person name="Vagvolgyi C."/>
            <person name="Papp T."/>
            <person name="Martin F.M."/>
            <person name="Miettinen O."/>
            <person name="Hibbett D.S."/>
            <person name="Nagy L.G."/>
        </authorList>
    </citation>
    <scope>NUCLEOTIDE SEQUENCE [LARGE SCALE GENOMIC DNA]</scope>
    <source>
        <strain evidence="2 3">HHB13444</strain>
    </source>
</reference>
<name>A0A5C3P118_9APHY</name>
<dbReference type="EMBL" id="ML211477">
    <property type="protein sequence ID" value="TFK82517.1"/>
    <property type="molecule type" value="Genomic_DNA"/>
</dbReference>
<evidence type="ECO:0000313" key="2">
    <source>
        <dbReference type="EMBL" id="TFK82517.1"/>
    </source>
</evidence>
<accession>A0A5C3P118</accession>
<dbReference type="Proteomes" id="UP000308197">
    <property type="component" value="Unassembled WGS sequence"/>
</dbReference>
<feature type="region of interest" description="Disordered" evidence="1">
    <location>
        <begin position="1"/>
        <end position="154"/>
    </location>
</feature>
<protein>
    <submittedName>
        <fullName evidence="2">Uncharacterized protein</fullName>
    </submittedName>
</protein>
<feature type="compositionally biased region" description="Basic and acidic residues" evidence="1">
    <location>
        <begin position="112"/>
        <end position="125"/>
    </location>
</feature>
<dbReference type="AlphaFoldDB" id="A0A5C3P118"/>
<dbReference type="InParanoid" id="A0A5C3P118"/>
<proteinExistence type="predicted"/>